<accession>G4TH79</accession>
<feature type="compositionally biased region" description="Polar residues" evidence="1">
    <location>
        <begin position="156"/>
        <end position="169"/>
    </location>
</feature>
<gene>
    <name evidence="3" type="ORF">PIIN_04616</name>
</gene>
<protein>
    <recommendedName>
        <fullName evidence="2">DH domain-containing protein</fullName>
    </recommendedName>
</protein>
<feature type="domain" description="DH" evidence="2">
    <location>
        <begin position="203"/>
        <end position="457"/>
    </location>
</feature>
<dbReference type="Proteomes" id="UP000007148">
    <property type="component" value="Unassembled WGS sequence"/>
</dbReference>
<dbReference type="InterPro" id="IPR011993">
    <property type="entry name" value="PH-like_dom_sf"/>
</dbReference>
<dbReference type="PANTHER" id="PTHR12673:SF270">
    <property type="entry name" value="FYVE-TYPE DOMAIN-CONTAINING PROTEIN"/>
    <property type="match status" value="1"/>
</dbReference>
<feature type="compositionally biased region" description="Pro residues" evidence="1">
    <location>
        <begin position="610"/>
        <end position="623"/>
    </location>
</feature>
<dbReference type="OMA" id="THRWHAL"/>
<feature type="compositionally biased region" description="Low complexity" evidence="1">
    <location>
        <begin position="600"/>
        <end position="609"/>
    </location>
</feature>
<dbReference type="InterPro" id="IPR000219">
    <property type="entry name" value="DH_dom"/>
</dbReference>
<reference evidence="3 4" key="1">
    <citation type="journal article" date="2011" name="PLoS Pathog.">
        <title>Endophytic Life Strategies Decoded by Genome and Transcriptome Analyses of the Mutualistic Root Symbiont Piriformospora indica.</title>
        <authorList>
            <person name="Zuccaro A."/>
            <person name="Lahrmann U."/>
            <person name="Guldener U."/>
            <person name="Langen G."/>
            <person name="Pfiffi S."/>
            <person name="Biedenkopf D."/>
            <person name="Wong P."/>
            <person name="Samans B."/>
            <person name="Grimm C."/>
            <person name="Basiewicz M."/>
            <person name="Murat C."/>
            <person name="Martin F."/>
            <person name="Kogel K.H."/>
        </authorList>
    </citation>
    <scope>NUCLEOTIDE SEQUENCE [LARGE SCALE GENOMIC DNA]</scope>
    <source>
        <strain evidence="3 4">DSM 11827</strain>
    </source>
</reference>
<evidence type="ECO:0000259" key="2">
    <source>
        <dbReference type="PROSITE" id="PS50010"/>
    </source>
</evidence>
<dbReference type="Gene3D" id="2.30.29.30">
    <property type="entry name" value="Pleckstrin-homology domain (PH domain)/Phosphotyrosine-binding domain (PTB)"/>
    <property type="match status" value="1"/>
</dbReference>
<feature type="region of interest" description="Disordered" evidence="1">
    <location>
        <begin position="1"/>
        <end position="174"/>
    </location>
</feature>
<feature type="region of interest" description="Disordered" evidence="1">
    <location>
        <begin position="1062"/>
        <end position="1114"/>
    </location>
</feature>
<dbReference type="SMART" id="SM00325">
    <property type="entry name" value="RhoGEF"/>
    <property type="match status" value="1"/>
</dbReference>
<feature type="compositionally biased region" description="Polar residues" evidence="1">
    <location>
        <begin position="357"/>
        <end position="372"/>
    </location>
</feature>
<feature type="region of interest" description="Disordered" evidence="1">
    <location>
        <begin position="777"/>
        <end position="808"/>
    </location>
</feature>
<feature type="region of interest" description="Disordered" evidence="1">
    <location>
        <begin position="1011"/>
        <end position="1044"/>
    </location>
</feature>
<dbReference type="Pfam" id="PF00621">
    <property type="entry name" value="RhoGEF"/>
    <property type="match status" value="1"/>
</dbReference>
<feature type="region of interest" description="Disordered" evidence="1">
    <location>
        <begin position="353"/>
        <end position="378"/>
    </location>
</feature>
<dbReference type="EMBL" id="CAFZ01000090">
    <property type="protein sequence ID" value="CCA70682.1"/>
    <property type="molecule type" value="Genomic_DNA"/>
</dbReference>
<evidence type="ECO:0000313" key="4">
    <source>
        <dbReference type="Proteomes" id="UP000007148"/>
    </source>
</evidence>
<sequence length="1114" mass="121652">MEVVSLARGDLGPFTAPSTAPSTRRTSRASSSPSGESRTPCSAGETDFTIRMPTPSPQPTLPAESPNFAVKNALSKATNDVNCSQTPKPARPIRPPMGRFHSSDAAKPVPLETRFPSPTSQNSSQSSRDQSPLRENDSPLPLAKGETRRRAVSLGDAQTSAGMQPTSTHPRAKSVHDSTFNFLSQATNTPNVSSAKTANYGTHRWHALMELVSTEAGYVKDLKILVRIYLAQLPSVESLAEADRMDIARNAAALLELHKNLARRFNTIVDEERLRELGPGTVSKAAQQKLESAVNRVASIFVKEASSFHLYEAFCAGHSHALDIIRHVQTLPEWDMYEKRCAIIVAKERANAEARSPDSNTMATSNAPTSSVSRRHSIDTGPTADLSISKLTMLDFLIKPVQRICRYPLILGQLQRPAASIEPSSPVNLAIPDPAKSGIELQALKSMREVAAKVDEARKRSDIAIKTKLLLVRISDPPLPQMSSLGDCLLAGSLDVVYHHETVAPLVPPIKVKYLGVFLYGGWILFVKVHKNRTYEPRHWFPLATVTLQEITEEEALLPASFRLSCGEHHFEVVAACASEKTLWMDKIRTARVNSLLRPSELPSSLESPTPKPPTPIKSPNRPPSRKLTTPVTAPSDSVVSPPKRRSSLGALESWQIYLDNPHLLSALDSASTELTSPLLASPPPLPITPAQMKKLLEGDASTILIRRSSANYRKTVDSSLSDVFFEECQTVRVQAQMKEPLFQPPKLTAESGSATAARDKVTRRESVLLRRQRSVAEGTPLVSPTSSGSKFGLARNKSAHSMGSKEMRRRTLAIPFSSFFEEREEEKSKMEQSRPATADYGNFSQPSTPVMAEFDPSPNDGITFIARRKRTRRSISIADRVESPEPVATHPAPPPTSALGLNTLKELPPIPVKRRSTNLTYSLRRPGSDLGRFATFSGSKSGKRPHSTPLPVYIVGQGISNVQPVQGGPTEKSKLRPATIFRKSWTLLAAKSSRGASGLSNLFNRSSLSISREGDTDSSIAHRARSEPASTPPRRISASTPTLGEGLTTWEIVSEAGLLKRPDMPRSASDTSSISDIPPVPPLPRHSQHLQPSPMSSIRRRSSQFVQHLNRLS</sequence>
<name>G4TH79_SERID</name>
<dbReference type="PROSITE" id="PS50010">
    <property type="entry name" value="DH_2"/>
    <property type="match status" value="1"/>
</dbReference>
<feature type="compositionally biased region" description="Polar residues" evidence="1">
    <location>
        <begin position="75"/>
        <end position="87"/>
    </location>
</feature>
<dbReference type="GO" id="GO:0005737">
    <property type="term" value="C:cytoplasm"/>
    <property type="evidence" value="ECO:0007669"/>
    <property type="project" value="TreeGrafter"/>
</dbReference>
<feature type="compositionally biased region" description="Low complexity" evidence="1">
    <location>
        <begin position="116"/>
        <end position="130"/>
    </location>
</feature>
<dbReference type="GO" id="GO:0005085">
    <property type="term" value="F:guanyl-nucleotide exchange factor activity"/>
    <property type="evidence" value="ECO:0007669"/>
    <property type="project" value="InterPro"/>
</dbReference>
<keyword evidence="4" id="KW-1185">Reference proteome</keyword>
<dbReference type="eggNOG" id="KOG3519">
    <property type="taxonomic scope" value="Eukaryota"/>
</dbReference>
<dbReference type="InParanoid" id="G4TH79"/>
<feature type="compositionally biased region" description="Polar residues" evidence="1">
    <location>
        <begin position="627"/>
        <end position="639"/>
    </location>
</feature>
<evidence type="ECO:0000313" key="3">
    <source>
        <dbReference type="EMBL" id="CCA70682.1"/>
    </source>
</evidence>
<dbReference type="InterPro" id="IPR035899">
    <property type="entry name" value="DBL_dom_sf"/>
</dbReference>
<feature type="compositionally biased region" description="Polar residues" evidence="1">
    <location>
        <begin position="1105"/>
        <end position="1114"/>
    </location>
</feature>
<dbReference type="OrthoDB" id="1716625at2759"/>
<dbReference type="HOGENOM" id="CLU_278637_0_0_1"/>
<dbReference type="Gene3D" id="1.20.900.10">
    <property type="entry name" value="Dbl homology (DH) domain"/>
    <property type="match status" value="1"/>
</dbReference>
<evidence type="ECO:0000256" key="1">
    <source>
        <dbReference type="SAM" id="MobiDB-lite"/>
    </source>
</evidence>
<dbReference type="PANTHER" id="PTHR12673">
    <property type="entry name" value="FACIOGENITAL DYSPLASIA PROTEIN"/>
    <property type="match status" value="1"/>
</dbReference>
<dbReference type="AlphaFoldDB" id="G4TH79"/>
<comment type="caution">
    <text evidence="3">The sequence shown here is derived from an EMBL/GenBank/DDBJ whole genome shotgun (WGS) entry which is preliminary data.</text>
</comment>
<dbReference type="STRING" id="1109443.G4TH79"/>
<dbReference type="InterPro" id="IPR051092">
    <property type="entry name" value="FYVE_RhoGEF_PH"/>
</dbReference>
<proteinExistence type="predicted"/>
<feature type="compositionally biased region" description="Low complexity" evidence="1">
    <location>
        <begin position="15"/>
        <end position="34"/>
    </location>
</feature>
<dbReference type="SUPFAM" id="SSF48065">
    <property type="entry name" value="DBL homology domain (DH-domain)"/>
    <property type="match status" value="1"/>
</dbReference>
<feature type="region of interest" description="Disordered" evidence="1">
    <location>
        <begin position="600"/>
        <end position="645"/>
    </location>
</feature>
<dbReference type="SUPFAM" id="SSF50729">
    <property type="entry name" value="PH domain-like"/>
    <property type="match status" value="1"/>
</dbReference>
<organism evidence="3 4">
    <name type="scientific">Serendipita indica (strain DSM 11827)</name>
    <name type="common">Root endophyte fungus</name>
    <name type="synonym">Piriformospora indica</name>
    <dbReference type="NCBI Taxonomy" id="1109443"/>
    <lineage>
        <taxon>Eukaryota</taxon>
        <taxon>Fungi</taxon>
        <taxon>Dikarya</taxon>
        <taxon>Basidiomycota</taxon>
        <taxon>Agaricomycotina</taxon>
        <taxon>Agaricomycetes</taxon>
        <taxon>Sebacinales</taxon>
        <taxon>Serendipitaceae</taxon>
        <taxon>Serendipita</taxon>
    </lineage>
</organism>